<feature type="signal peptide" evidence="1">
    <location>
        <begin position="1"/>
        <end position="20"/>
    </location>
</feature>
<organism evidence="2 3">
    <name type="scientific">Neorhodopirellula lusitana</name>
    <dbReference type="NCBI Taxonomy" id="445327"/>
    <lineage>
        <taxon>Bacteria</taxon>
        <taxon>Pseudomonadati</taxon>
        <taxon>Planctomycetota</taxon>
        <taxon>Planctomycetia</taxon>
        <taxon>Pirellulales</taxon>
        <taxon>Pirellulaceae</taxon>
        <taxon>Neorhodopirellula</taxon>
    </lineage>
</organism>
<gene>
    <name evidence="2" type="ORF">SAMN06265222_104230</name>
</gene>
<keyword evidence="2" id="KW-0560">Oxidoreductase</keyword>
<reference evidence="2 3" key="1">
    <citation type="submission" date="2017-05" db="EMBL/GenBank/DDBJ databases">
        <authorList>
            <person name="Varghese N."/>
            <person name="Submissions S."/>
        </authorList>
    </citation>
    <scope>NUCLEOTIDE SEQUENCE [LARGE SCALE GENOMIC DNA]</scope>
    <source>
        <strain evidence="2 3">DSM 25457</strain>
    </source>
</reference>
<dbReference type="InterPro" id="IPR051395">
    <property type="entry name" value="Cytochrome_c_Peroxidase/MauG"/>
</dbReference>
<keyword evidence="2" id="KW-0575">Peroxidase</keyword>
<dbReference type="Gene3D" id="1.10.760.10">
    <property type="entry name" value="Cytochrome c-like domain"/>
    <property type="match status" value="1"/>
</dbReference>
<sequence length="551" mass="60781">MNPRLLCSFAGILWLSSAWAVSPQSIMEGKLLFEKEWHPSNPIHGSDGLGPLFNATSCVACHQQGGTGGAGGAEFNAKSIGIEAIEIYGDPITSLSLASLISRFHPDFVQGEGNIVNVANLPHHGGSQTLRQFHDAMTARAGAEFSEEGGPLEASEVQIANASPILFEQEVDGYRIRIAARMYERNTTALFGAGQIDMVSDELLDTQVKKQRAHREISGRPSTLEDGRYGKFGWRANVATLLEFTDQACANEMGLQTRRKPQASDVTNPTYQNSAFDISDKQVKSLGDFVAALPAPRRQPPNNPRDLAALHNGETLFNSIGCSVCHVQDMGPAQGIYSDLLLHDMGGSTIDLNHAEPYIVDRELAYNEVESTVPKGFTYQTNLAYYGETSTIQIPTGTDNSIGMNSASLRSPRYDNIQRPLTFSFYAPESPPSLTAFRFIGSKLNPDTKNNWVALERTKQQRSPQKARTRIEAYEQMNIESTRFNQEWRTAPLWGLRDSAPYYHDGRAETVLEAIAMHSGESEGTRDRFLNLSYEDRQDVLAFLDSLVAPH</sequence>
<protein>
    <submittedName>
        <fullName evidence="2">Di-haem oxidoreductase, putative peroxidase</fullName>
    </submittedName>
</protein>
<dbReference type="Proteomes" id="UP001158067">
    <property type="component" value="Unassembled WGS sequence"/>
</dbReference>
<dbReference type="EMBL" id="FXUG01000004">
    <property type="protein sequence ID" value="SMP54282.1"/>
    <property type="molecule type" value="Genomic_DNA"/>
</dbReference>
<feature type="chain" id="PRO_5046092416" evidence="1">
    <location>
        <begin position="21"/>
        <end position="551"/>
    </location>
</feature>
<evidence type="ECO:0000256" key="1">
    <source>
        <dbReference type="SAM" id="SignalP"/>
    </source>
</evidence>
<evidence type="ECO:0000313" key="2">
    <source>
        <dbReference type="EMBL" id="SMP54282.1"/>
    </source>
</evidence>
<dbReference type="SUPFAM" id="SSF46626">
    <property type="entry name" value="Cytochrome c"/>
    <property type="match status" value="2"/>
</dbReference>
<dbReference type="RefSeq" id="WP_283432412.1">
    <property type="nucleotide sequence ID" value="NZ_FXUG01000004.1"/>
</dbReference>
<keyword evidence="3" id="KW-1185">Reference proteome</keyword>
<comment type="caution">
    <text evidence="2">The sequence shown here is derived from an EMBL/GenBank/DDBJ whole genome shotgun (WGS) entry which is preliminary data.</text>
</comment>
<dbReference type="PANTHER" id="PTHR30600:SF4">
    <property type="entry name" value="CYTOCHROME C DOMAIN-CONTAINING PROTEIN"/>
    <property type="match status" value="1"/>
</dbReference>
<dbReference type="InterPro" id="IPR036909">
    <property type="entry name" value="Cyt_c-like_dom_sf"/>
</dbReference>
<name>A0ABY1Q0U7_9BACT</name>
<dbReference type="Pfam" id="PF06537">
    <property type="entry name" value="DHOR"/>
    <property type="match status" value="1"/>
</dbReference>
<dbReference type="PANTHER" id="PTHR30600">
    <property type="entry name" value="CYTOCHROME C PEROXIDASE-RELATED"/>
    <property type="match status" value="1"/>
</dbReference>
<keyword evidence="1" id="KW-0732">Signal</keyword>
<dbReference type="InterPro" id="IPR010538">
    <property type="entry name" value="DHOR"/>
</dbReference>
<accession>A0ABY1Q0U7</accession>
<dbReference type="GO" id="GO:0004601">
    <property type="term" value="F:peroxidase activity"/>
    <property type="evidence" value="ECO:0007669"/>
    <property type="project" value="UniProtKB-KW"/>
</dbReference>
<proteinExistence type="predicted"/>
<evidence type="ECO:0000313" key="3">
    <source>
        <dbReference type="Proteomes" id="UP001158067"/>
    </source>
</evidence>